<evidence type="ECO:0000256" key="1">
    <source>
        <dbReference type="SAM" id="SignalP"/>
    </source>
</evidence>
<dbReference type="RefSeq" id="WP_305108743.1">
    <property type="nucleotide sequence ID" value="NZ_JAUTWS010000133.1"/>
</dbReference>
<sequence length="302" mass="32504">MARPRPLLALSLLAVPALAQAQDIEPRAFSNAPVGVNFLIGGYAYTRGGLSTDPAVPITNSQLETSSAVLAYARVLDLWGKSAKVDVVLPVTWLSGTAQLAGQPIERTVDGLGDARVRLSVNLYGAPALTLKEFREYRQDLILGASFAITAPTGQYDPSRVVNLGTNRWSFRPELGVSKALGPLTLELTAGATFFTENTNYFGGRTRSQDPITSVQAHAIYNFPHGIWASFDATYFTGGRTTVDGELNSDLQRNWRLGATLAFPLSVHHSIKLYASSGVSARTGNNYDLIGIALQYRWGGGL</sequence>
<protein>
    <submittedName>
        <fullName evidence="2">Transporter</fullName>
    </submittedName>
</protein>
<dbReference type="Proteomes" id="UP001243009">
    <property type="component" value="Unassembled WGS sequence"/>
</dbReference>
<dbReference type="InterPro" id="IPR025737">
    <property type="entry name" value="FApF"/>
</dbReference>
<evidence type="ECO:0000313" key="3">
    <source>
        <dbReference type="Proteomes" id="UP001243009"/>
    </source>
</evidence>
<keyword evidence="1" id="KW-0732">Signal</keyword>
<evidence type="ECO:0000313" key="2">
    <source>
        <dbReference type="EMBL" id="MDO9713895.1"/>
    </source>
</evidence>
<feature type="chain" id="PRO_5046273265" evidence="1">
    <location>
        <begin position="22"/>
        <end position="302"/>
    </location>
</feature>
<gene>
    <name evidence="2" type="ORF">Q7A36_36650</name>
</gene>
<organism evidence="2 3">
    <name type="scientific">Paracraurococcus lichenis</name>
    <dbReference type="NCBI Taxonomy" id="3064888"/>
    <lineage>
        <taxon>Bacteria</taxon>
        <taxon>Pseudomonadati</taxon>
        <taxon>Pseudomonadota</taxon>
        <taxon>Alphaproteobacteria</taxon>
        <taxon>Acetobacterales</taxon>
        <taxon>Roseomonadaceae</taxon>
        <taxon>Paracraurococcus</taxon>
    </lineage>
</organism>
<feature type="signal peptide" evidence="1">
    <location>
        <begin position="1"/>
        <end position="21"/>
    </location>
</feature>
<proteinExistence type="predicted"/>
<accession>A0ABT9EDD0</accession>
<keyword evidence="3" id="KW-1185">Reference proteome</keyword>
<name>A0ABT9EDD0_9PROT</name>
<reference evidence="2 3" key="1">
    <citation type="submission" date="2023-08" db="EMBL/GenBank/DDBJ databases">
        <title>The draft genome sequence of Paracraurococcus sp. LOR1-02.</title>
        <authorList>
            <person name="Kingkaew E."/>
            <person name="Tanasupawat S."/>
        </authorList>
    </citation>
    <scope>NUCLEOTIDE SEQUENCE [LARGE SCALE GENOMIC DNA]</scope>
    <source>
        <strain evidence="2 3">LOR1-02</strain>
    </source>
</reference>
<dbReference type="EMBL" id="JAUTWS010000133">
    <property type="protein sequence ID" value="MDO9713895.1"/>
    <property type="molecule type" value="Genomic_DNA"/>
</dbReference>
<comment type="caution">
    <text evidence="2">The sequence shown here is derived from an EMBL/GenBank/DDBJ whole genome shotgun (WGS) entry which is preliminary data.</text>
</comment>
<dbReference type="Pfam" id="PF13557">
    <property type="entry name" value="Phenol_MetA_deg"/>
    <property type="match status" value="1"/>
</dbReference>